<evidence type="ECO:0000256" key="10">
    <source>
        <dbReference type="ARBA" id="ARBA00023136"/>
    </source>
</evidence>
<evidence type="ECO:0000256" key="6">
    <source>
        <dbReference type="ARBA" id="ARBA00022826"/>
    </source>
</evidence>
<keyword evidence="8 13" id="KW-1133">Transmembrane helix</keyword>
<keyword evidence="11" id="KW-0407">Ion channel</keyword>
<evidence type="ECO:0000256" key="7">
    <source>
        <dbReference type="ARBA" id="ARBA00022958"/>
    </source>
</evidence>
<evidence type="ECO:0000256" key="4">
    <source>
        <dbReference type="ARBA" id="ARBA00022538"/>
    </source>
</evidence>
<accession>A0A1M7RAG6</accession>
<evidence type="ECO:0000313" key="14">
    <source>
        <dbReference type="EMBL" id="SHN43130.1"/>
    </source>
</evidence>
<keyword evidence="3" id="KW-0813">Transport</keyword>
<evidence type="ECO:0000256" key="3">
    <source>
        <dbReference type="ARBA" id="ARBA00022448"/>
    </source>
</evidence>
<dbReference type="STRING" id="134849.SAMN05443668_10949"/>
<dbReference type="AlphaFoldDB" id="A0A1M7RAG6"/>
<comment type="catalytic activity">
    <reaction evidence="12">
        <text>K(+)(in) = K(+)(out)</text>
        <dbReference type="Rhea" id="RHEA:29463"/>
        <dbReference type="ChEBI" id="CHEBI:29103"/>
    </reaction>
</comment>
<sequence>MQEHGDSPQPGRTPERIAFFTDAVFAIAMTLLVIEIPRPEGTEFDHMDGAANLARFLGAQAGSFYSCLLAFLLLWLVWRRSHELLDSVDRVSPGVVAWHFPLLLLAAFLPYPTTIVGHFPGNPVAAAFYGIAVGALLVCRAVLEQLAYDAGALRPHVDRARIRRNVVIIRIATAYWLLTLLLVWWAPWIQVAWFGTFAVWFAAHLLLRRSSDD</sequence>
<proteinExistence type="inferred from homology"/>
<reference evidence="14 15" key="1">
    <citation type="submission" date="2016-11" db="EMBL/GenBank/DDBJ databases">
        <authorList>
            <person name="Jaros S."/>
            <person name="Januszkiewicz K."/>
            <person name="Wedrychowicz H."/>
        </authorList>
    </citation>
    <scope>NUCLEOTIDE SEQUENCE [LARGE SCALE GENOMIC DNA]</scope>
    <source>
        <strain evidence="14 15">DSM 46144</strain>
    </source>
</reference>
<dbReference type="OrthoDB" id="7626281at2"/>
<keyword evidence="15" id="KW-1185">Reference proteome</keyword>
<evidence type="ECO:0000256" key="1">
    <source>
        <dbReference type="ARBA" id="ARBA00004141"/>
    </source>
</evidence>
<evidence type="ECO:0000256" key="9">
    <source>
        <dbReference type="ARBA" id="ARBA00023065"/>
    </source>
</evidence>
<evidence type="ECO:0000256" key="11">
    <source>
        <dbReference type="ARBA" id="ARBA00023303"/>
    </source>
</evidence>
<dbReference type="GO" id="GO:0015252">
    <property type="term" value="F:proton channel activity"/>
    <property type="evidence" value="ECO:0007669"/>
    <property type="project" value="InterPro"/>
</dbReference>
<feature type="transmembrane region" description="Helical" evidence="13">
    <location>
        <begin position="90"/>
        <end position="111"/>
    </location>
</feature>
<evidence type="ECO:0000256" key="12">
    <source>
        <dbReference type="ARBA" id="ARBA00034430"/>
    </source>
</evidence>
<feature type="transmembrane region" description="Helical" evidence="13">
    <location>
        <begin position="56"/>
        <end position="78"/>
    </location>
</feature>
<dbReference type="Proteomes" id="UP000184440">
    <property type="component" value="Unassembled WGS sequence"/>
</dbReference>
<evidence type="ECO:0000256" key="13">
    <source>
        <dbReference type="SAM" id="Phobius"/>
    </source>
</evidence>
<keyword evidence="7" id="KW-0630">Potassium</keyword>
<comment type="subcellular location">
    <subcellularLocation>
        <location evidence="1">Membrane</location>
        <topology evidence="1">Multi-pass membrane protein</topology>
    </subcellularLocation>
</comment>
<keyword evidence="5 13" id="KW-0812">Transmembrane</keyword>
<keyword evidence="4" id="KW-0633">Potassium transport</keyword>
<keyword evidence="9" id="KW-0406">Ion transport</keyword>
<feature type="transmembrane region" description="Helical" evidence="13">
    <location>
        <begin position="17"/>
        <end position="36"/>
    </location>
</feature>
<dbReference type="GO" id="GO:0005267">
    <property type="term" value="F:potassium channel activity"/>
    <property type="evidence" value="ECO:0007669"/>
    <property type="project" value="UniProtKB-KW"/>
</dbReference>
<protein>
    <submittedName>
        <fullName evidence="14">Uncharacterized membrane protein</fullName>
    </submittedName>
</protein>
<dbReference type="EMBL" id="FRCS01000009">
    <property type="protein sequence ID" value="SHN43130.1"/>
    <property type="molecule type" value="Genomic_DNA"/>
</dbReference>
<feature type="transmembrane region" description="Helical" evidence="13">
    <location>
        <begin position="164"/>
        <end position="185"/>
    </location>
</feature>
<evidence type="ECO:0000256" key="8">
    <source>
        <dbReference type="ARBA" id="ARBA00022989"/>
    </source>
</evidence>
<gene>
    <name evidence="14" type="ORF">SAMN05443668_10949</name>
</gene>
<evidence type="ECO:0000256" key="2">
    <source>
        <dbReference type="ARBA" id="ARBA00006920"/>
    </source>
</evidence>
<feature type="transmembrane region" description="Helical" evidence="13">
    <location>
        <begin position="191"/>
        <end position="207"/>
    </location>
</feature>
<comment type="similarity">
    <text evidence="2">Belongs to the TMEM175 family.</text>
</comment>
<evidence type="ECO:0000313" key="15">
    <source>
        <dbReference type="Proteomes" id="UP000184440"/>
    </source>
</evidence>
<feature type="transmembrane region" description="Helical" evidence="13">
    <location>
        <begin position="123"/>
        <end position="143"/>
    </location>
</feature>
<dbReference type="InterPro" id="IPR010617">
    <property type="entry name" value="TMEM175-like"/>
</dbReference>
<dbReference type="GO" id="GO:0016020">
    <property type="term" value="C:membrane"/>
    <property type="evidence" value="ECO:0007669"/>
    <property type="project" value="UniProtKB-SubCell"/>
</dbReference>
<name>A0A1M7RAG6_9ACTN</name>
<keyword evidence="10 13" id="KW-0472">Membrane</keyword>
<evidence type="ECO:0000256" key="5">
    <source>
        <dbReference type="ARBA" id="ARBA00022692"/>
    </source>
</evidence>
<organism evidence="14 15">
    <name type="scientific">Cryptosporangium aurantiacum</name>
    <dbReference type="NCBI Taxonomy" id="134849"/>
    <lineage>
        <taxon>Bacteria</taxon>
        <taxon>Bacillati</taxon>
        <taxon>Actinomycetota</taxon>
        <taxon>Actinomycetes</taxon>
        <taxon>Cryptosporangiales</taxon>
        <taxon>Cryptosporangiaceae</taxon>
        <taxon>Cryptosporangium</taxon>
    </lineage>
</organism>
<dbReference type="RefSeq" id="WP_073260676.1">
    <property type="nucleotide sequence ID" value="NZ_FRCS01000009.1"/>
</dbReference>
<dbReference type="Pfam" id="PF06736">
    <property type="entry name" value="TMEM175"/>
    <property type="match status" value="1"/>
</dbReference>
<keyword evidence="6" id="KW-0631">Potassium channel</keyword>